<feature type="region of interest" description="Disordered" evidence="1">
    <location>
        <begin position="139"/>
        <end position="173"/>
    </location>
</feature>
<evidence type="ECO:0000313" key="2">
    <source>
        <dbReference type="EMBL" id="KAG2938146.1"/>
    </source>
</evidence>
<feature type="compositionally biased region" description="Basic residues" evidence="1">
    <location>
        <begin position="156"/>
        <end position="165"/>
    </location>
</feature>
<sequence length="173" mass="19631">MDADNELEQDALSLTRAAPVDEEEETKDTEATSTQDTTRSAPGRTGNIYTDGIELERRRHINHEANVPQAYSERQEVGLFSLFFNGTHRERLRTWMNHSMCQQGKPEVSTVEFDAVFSVVRRKKRLICVMDLPPYVDGPGSKSTSQNTAGSCYNSRLKHLHKRGRQSGPTQKY</sequence>
<organism evidence="2 3">
    <name type="scientific">Phytophthora cactorum</name>
    <dbReference type="NCBI Taxonomy" id="29920"/>
    <lineage>
        <taxon>Eukaryota</taxon>
        <taxon>Sar</taxon>
        <taxon>Stramenopiles</taxon>
        <taxon>Oomycota</taxon>
        <taxon>Peronosporomycetes</taxon>
        <taxon>Peronosporales</taxon>
        <taxon>Peronosporaceae</taxon>
        <taxon>Phytophthora</taxon>
    </lineage>
</organism>
<evidence type="ECO:0000256" key="1">
    <source>
        <dbReference type="SAM" id="MobiDB-lite"/>
    </source>
</evidence>
<reference evidence="2" key="1">
    <citation type="submission" date="2018-10" db="EMBL/GenBank/DDBJ databases">
        <title>Effector identification in a new, highly contiguous assembly of the strawberry crown rot pathogen Phytophthora cactorum.</title>
        <authorList>
            <person name="Armitage A.D."/>
            <person name="Nellist C.F."/>
            <person name="Bates H."/>
            <person name="Vickerstaff R.J."/>
            <person name="Harrison R.J."/>
        </authorList>
    </citation>
    <scope>NUCLEOTIDE SEQUENCE</scope>
    <source>
        <strain evidence="2">4040</strain>
    </source>
</reference>
<dbReference type="VEuPathDB" id="FungiDB:PC110_g12849"/>
<comment type="caution">
    <text evidence="2">The sequence shown here is derived from an EMBL/GenBank/DDBJ whole genome shotgun (WGS) entry which is preliminary data.</text>
</comment>
<feature type="compositionally biased region" description="Polar residues" evidence="1">
    <location>
        <begin position="141"/>
        <end position="154"/>
    </location>
</feature>
<name>A0A8T1DBL3_9STRA</name>
<proteinExistence type="predicted"/>
<dbReference type="Proteomes" id="UP000736787">
    <property type="component" value="Unassembled WGS sequence"/>
</dbReference>
<gene>
    <name evidence="2" type="ORF">PC117_g11358</name>
</gene>
<accession>A0A8T1DBL3</accession>
<feature type="region of interest" description="Disordered" evidence="1">
    <location>
        <begin position="1"/>
        <end position="48"/>
    </location>
</feature>
<evidence type="ECO:0000313" key="3">
    <source>
        <dbReference type="Proteomes" id="UP000736787"/>
    </source>
</evidence>
<evidence type="ECO:0008006" key="4">
    <source>
        <dbReference type="Google" id="ProtNLM"/>
    </source>
</evidence>
<protein>
    <recommendedName>
        <fullName evidence="4">PiggyBac transposable element-derived protein domain-containing protein</fullName>
    </recommendedName>
</protein>
<dbReference type="EMBL" id="RCMK01000292">
    <property type="protein sequence ID" value="KAG2938146.1"/>
    <property type="molecule type" value="Genomic_DNA"/>
</dbReference>
<dbReference type="AlphaFoldDB" id="A0A8T1DBL3"/>